<evidence type="ECO:0000313" key="2">
    <source>
        <dbReference type="EMBL" id="QUC09032.1"/>
    </source>
</evidence>
<gene>
    <name evidence="2" type="ORF">J5A65_04710</name>
</gene>
<dbReference type="Proteomes" id="UP000678513">
    <property type="component" value="Chromosome"/>
</dbReference>
<protein>
    <submittedName>
        <fullName evidence="2">Uncharacterized protein</fullName>
    </submittedName>
</protein>
<dbReference type="EMBL" id="CP072384">
    <property type="protein sequence ID" value="QUC09032.1"/>
    <property type="molecule type" value="Genomic_DNA"/>
</dbReference>
<keyword evidence="1" id="KW-0812">Transmembrane</keyword>
<feature type="transmembrane region" description="Helical" evidence="1">
    <location>
        <begin position="76"/>
        <end position="104"/>
    </location>
</feature>
<feature type="transmembrane region" description="Helical" evidence="1">
    <location>
        <begin position="12"/>
        <end position="32"/>
    </location>
</feature>
<keyword evidence="1" id="KW-0472">Membrane</keyword>
<evidence type="ECO:0000313" key="3">
    <source>
        <dbReference type="Proteomes" id="UP000678513"/>
    </source>
</evidence>
<dbReference type="RefSeq" id="WP_212325937.1">
    <property type="nucleotide sequence ID" value="NZ_AP024463.1"/>
</dbReference>
<name>A0ABX7Y7K3_9ACTN</name>
<accession>A0ABX7Y7K3</accession>
<sequence>MILFEEVAPGDFYTRIGMIIVGGLIFLQGVRIRCSNPPKFVANYRGWSSPELALPFGGVFVFTLRVGAFRPPVPPLLGLFFMLFGFLSGVIFLVGIFIWFPWFLTPKWYRRARKAGVPLHDPAAMGEFKALPVDEQKRLAKSRS</sequence>
<keyword evidence="1" id="KW-1133">Transmembrane helix</keyword>
<organism evidence="2 3">
    <name type="scientific">Arachnia rubra</name>
    <dbReference type="NCBI Taxonomy" id="1547448"/>
    <lineage>
        <taxon>Bacteria</taxon>
        <taxon>Bacillati</taxon>
        <taxon>Actinomycetota</taxon>
        <taxon>Actinomycetes</taxon>
        <taxon>Propionibacteriales</taxon>
        <taxon>Propionibacteriaceae</taxon>
        <taxon>Arachnia</taxon>
    </lineage>
</organism>
<reference evidence="2 3" key="1">
    <citation type="submission" date="2021-03" db="EMBL/GenBank/DDBJ databases">
        <title>Human Oral Microbial Genomes.</title>
        <authorList>
            <person name="Johnston C.D."/>
            <person name="Chen T."/>
            <person name="Dewhirst F.E."/>
        </authorList>
    </citation>
    <scope>NUCLEOTIDE SEQUENCE [LARGE SCALE GENOMIC DNA]</scope>
    <source>
        <strain evidence="2 3">DSMZ 100122</strain>
    </source>
</reference>
<proteinExistence type="predicted"/>
<feature type="transmembrane region" description="Helical" evidence="1">
    <location>
        <begin position="52"/>
        <end position="70"/>
    </location>
</feature>
<keyword evidence="3" id="KW-1185">Reference proteome</keyword>
<evidence type="ECO:0000256" key="1">
    <source>
        <dbReference type="SAM" id="Phobius"/>
    </source>
</evidence>